<reference evidence="9 10" key="1">
    <citation type="submission" date="2018-12" db="EMBL/GenBank/DDBJ databases">
        <title>Deinococcus radiophilus ATCC 27603 genome sequencing and assembly.</title>
        <authorList>
            <person name="Maclea K.S."/>
            <person name="Maynard C.R."/>
        </authorList>
    </citation>
    <scope>NUCLEOTIDE SEQUENCE [LARGE SCALE GENOMIC DNA]</scope>
    <source>
        <strain evidence="9 10">ATCC 27603</strain>
    </source>
</reference>
<feature type="compositionally biased region" description="Basic and acidic residues" evidence="7">
    <location>
        <begin position="1"/>
        <end position="19"/>
    </location>
</feature>
<keyword evidence="2" id="KW-0229">DNA integration</keyword>
<dbReference type="InterPro" id="IPR006119">
    <property type="entry name" value="Resolv_N"/>
</dbReference>
<keyword evidence="4" id="KW-0233">DNA recombination</keyword>
<sequence length="225" mass="25309">MTELEPPRKTRKTTPKEKAVLTPSSPLQRGQRVGYIRVSTTNQNTDRQLDGVELDRVFTDKASGKNADRDALKELLAYVREGDTVVVHSLDRLGRSLGDLLELVSQITGKGITVRFVQEDLVFSPDTNNPMSNLLLGVMGSFAQFERAVMLERQREGIQKAREQGRYQGRVLALSPDQVEELRTRAANGENKSALAREYGISRPVLYDYLNNRQAKLKTPRYSST</sequence>
<accession>A0A3S0I1J6</accession>
<dbReference type="PROSITE" id="PS00398">
    <property type="entry name" value="RECOMBINASES_2"/>
    <property type="match status" value="1"/>
</dbReference>
<gene>
    <name evidence="9" type="ORF">EJ104_13025</name>
</gene>
<evidence type="ECO:0000259" key="8">
    <source>
        <dbReference type="PROSITE" id="PS51736"/>
    </source>
</evidence>
<dbReference type="AlphaFoldDB" id="A0A3S0I1J6"/>
<dbReference type="Pfam" id="PF00239">
    <property type="entry name" value="Resolvase"/>
    <property type="match status" value="1"/>
</dbReference>
<proteinExistence type="inferred from homology"/>
<protein>
    <submittedName>
        <fullName evidence="9">Recombinase family protein</fullName>
    </submittedName>
</protein>
<dbReference type="CDD" id="cd03768">
    <property type="entry name" value="SR_ResInv"/>
    <property type="match status" value="1"/>
</dbReference>
<evidence type="ECO:0000256" key="4">
    <source>
        <dbReference type="ARBA" id="ARBA00023172"/>
    </source>
</evidence>
<dbReference type="PROSITE" id="PS51736">
    <property type="entry name" value="RECOMBINASES_3"/>
    <property type="match status" value="1"/>
</dbReference>
<comment type="similarity">
    <text evidence="1">Belongs to the site-specific recombinase resolvase family.</text>
</comment>
<dbReference type="InterPro" id="IPR036162">
    <property type="entry name" value="Resolvase-like_N_sf"/>
</dbReference>
<dbReference type="PANTHER" id="PTHR30461">
    <property type="entry name" value="DNA-INVERTASE FROM LAMBDOID PROPHAGE"/>
    <property type="match status" value="1"/>
</dbReference>
<dbReference type="SMART" id="SM00857">
    <property type="entry name" value="Resolvase"/>
    <property type="match status" value="1"/>
</dbReference>
<evidence type="ECO:0000256" key="2">
    <source>
        <dbReference type="ARBA" id="ARBA00022908"/>
    </source>
</evidence>
<dbReference type="InterPro" id="IPR050639">
    <property type="entry name" value="SSR_resolvase"/>
</dbReference>
<keyword evidence="10" id="KW-1185">Reference proteome</keyword>
<dbReference type="CDD" id="cd00569">
    <property type="entry name" value="HTH_Hin_like"/>
    <property type="match status" value="1"/>
</dbReference>
<dbReference type="Gene3D" id="3.40.50.1390">
    <property type="entry name" value="Resolvase, N-terminal catalytic domain"/>
    <property type="match status" value="1"/>
</dbReference>
<feature type="domain" description="Resolvase/invertase-type recombinase catalytic" evidence="8">
    <location>
        <begin position="31"/>
        <end position="165"/>
    </location>
</feature>
<organism evidence="9 10">
    <name type="scientific">Deinococcus radiophilus</name>
    <dbReference type="NCBI Taxonomy" id="32062"/>
    <lineage>
        <taxon>Bacteria</taxon>
        <taxon>Thermotogati</taxon>
        <taxon>Deinococcota</taxon>
        <taxon>Deinococci</taxon>
        <taxon>Deinococcales</taxon>
        <taxon>Deinococcaceae</taxon>
        <taxon>Deinococcus</taxon>
    </lineage>
</organism>
<keyword evidence="3" id="KW-0238">DNA-binding</keyword>
<dbReference type="OrthoDB" id="9797501at2"/>
<dbReference type="InterPro" id="IPR009057">
    <property type="entry name" value="Homeodomain-like_sf"/>
</dbReference>
<dbReference type="PANTHER" id="PTHR30461:SF26">
    <property type="entry name" value="RESOLVASE HOMOLOG YNEB"/>
    <property type="match status" value="1"/>
</dbReference>
<evidence type="ECO:0000256" key="3">
    <source>
        <dbReference type="ARBA" id="ARBA00023125"/>
    </source>
</evidence>
<dbReference type="PROSITE" id="PS00397">
    <property type="entry name" value="RECOMBINASES_1"/>
    <property type="match status" value="1"/>
</dbReference>
<dbReference type="InterPro" id="IPR006118">
    <property type="entry name" value="Recombinase_CS"/>
</dbReference>
<dbReference type="GO" id="GO:0000150">
    <property type="term" value="F:DNA strand exchange activity"/>
    <property type="evidence" value="ECO:0007669"/>
    <property type="project" value="InterPro"/>
</dbReference>
<evidence type="ECO:0000256" key="1">
    <source>
        <dbReference type="ARBA" id="ARBA00009913"/>
    </source>
</evidence>
<feature type="active site" description="O-(5'-phospho-DNA)-serine intermediate" evidence="5 6">
    <location>
        <position position="39"/>
    </location>
</feature>
<evidence type="ECO:0000256" key="5">
    <source>
        <dbReference type="PIRSR" id="PIRSR606118-50"/>
    </source>
</evidence>
<feature type="region of interest" description="Disordered" evidence="7">
    <location>
        <begin position="1"/>
        <end position="28"/>
    </location>
</feature>
<dbReference type="GO" id="GO:0003677">
    <property type="term" value="F:DNA binding"/>
    <property type="evidence" value="ECO:0007669"/>
    <property type="project" value="UniProtKB-KW"/>
</dbReference>
<dbReference type="GO" id="GO:0015074">
    <property type="term" value="P:DNA integration"/>
    <property type="evidence" value="ECO:0007669"/>
    <property type="project" value="UniProtKB-KW"/>
</dbReference>
<name>A0A3S0I1J6_9DEIO</name>
<dbReference type="SUPFAM" id="SSF53041">
    <property type="entry name" value="Resolvase-like"/>
    <property type="match status" value="1"/>
</dbReference>
<dbReference type="Gene3D" id="1.10.10.60">
    <property type="entry name" value="Homeodomain-like"/>
    <property type="match status" value="1"/>
</dbReference>
<dbReference type="RefSeq" id="WP_126353482.1">
    <property type="nucleotide sequence ID" value="NZ_CP086386.1"/>
</dbReference>
<dbReference type="EMBL" id="RXPE01000049">
    <property type="protein sequence ID" value="RTR21388.1"/>
    <property type="molecule type" value="Genomic_DNA"/>
</dbReference>
<evidence type="ECO:0000256" key="7">
    <source>
        <dbReference type="SAM" id="MobiDB-lite"/>
    </source>
</evidence>
<dbReference type="Proteomes" id="UP000277766">
    <property type="component" value="Unassembled WGS sequence"/>
</dbReference>
<dbReference type="SUPFAM" id="SSF46689">
    <property type="entry name" value="Homeodomain-like"/>
    <property type="match status" value="1"/>
</dbReference>
<evidence type="ECO:0000313" key="9">
    <source>
        <dbReference type="EMBL" id="RTR21388.1"/>
    </source>
</evidence>
<comment type="caution">
    <text evidence="9">The sequence shown here is derived from an EMBL/GenBank/DDBJ whole genome shotgun (WGS) entry which is preliminary data.</text>
</comment>
<evidence type="ECO:0000313" key="10">
    <source>
        <dbReference type="Proteomes" id="UP000277766"/>
    </source>
</evidence>
<evidence type="ECO:0000256" key="6">
    <source>
        <dbReference type="PROSITE-ProRule" id="PRU10137"/>
    </source>
</evidence>